<name>A0ACB7PCP7_9PEZI</name>
<dbReference type="Proteomes" id="UP000724584">
    <property type="component" value="Unassembled WGS sequence"/>
</dbReference>
<proteinExistence type="predicted"/>
<evidence type="ECO:0000313" key="1">
    <source>
        <dbReference type="EMBL" id="KAH6636672.1"/>
    </source>
</evidence>
<gene>
    <name evidence="1" type="ORF">F5144DRAFT_546748</name>
</gene>
<keyword evidence="2" id="KW-1185">Reference proteome</keyword>
<comment type="caution">
    <text evidence="1">The sequence shown here is derived from an EMBL/GenBank/DDBJ whole genome shotgun (WGS) entry which is preliminary data.</text>
</comment>
<evidence type="ECO:0000313" key="2">
    <source>
        <dbReference type="Proteomes" id="UP000724584"/>
    </source>
</evidence>
<accession>A0ACB7PCP7</accession>
<dbReference type="EMBL" id="JAGIZQ010000003">
    <property type="protein sequence ID" value="KAH6636672.1"/>
    <property type="molecule type" value="Genomic_DNA"/>
</dbReference>
<protein>
    <submittedName>
        <fullName evidence="1">Uncharacterized protein</fullName>
    </submittedName>
</protein>
<sequence>MHFSVTKEVGWEADDEREGPKPNRGVKKRYRIILDFSRRSSKRKPNPKTTPRKGPPPESDFESDDEHAADRYEDGTPRPLQHYCYNCEAPRSIHYQQDHPLRRGTRPSLCAECRAGRYARLAAAEDAEDSQDSQDGKPHPHPQHHHHEHRPAPTAAAAAAAAAAATTAAALEPRGDDREWCAKCGILRSNRFHDKVLLTGGAARLPPWKESLWGDCRSRPYGFGRGEVGGREGGGGVPVAGGTAASGVRGGFEQAGDKERGGSPLAAIGAREDVSRSSSGVSTAPEPPRANARKATVENATPEDDRVGVRGGRQVRQGAGENRQSQQPGQPTYGQPKGAQAREEHRLATANSALGCVETPKGGRELRDCFRPPHLDEYFKEKVRPKPKPHDPRDKPMPPPAPSAASSSQQYQAPHETREYFQLPNPMKPLEPGKKPTTTEPKQRRDQGNLRDERHPTRHGHRQRASVSSMKSPMPTAAEPVYFKGHVPAKVQVQQPKPTSSTNPFRNRRKSEPKAEPKQDVRFEQQQQQQKQCHYKQAREQEQSQQQQQQREQHQQEQQAPPPRPMGISDMYWSSAHGQAEQTYAAAAFFFPSTAPAHDGGVTEDAAGSHRSTAAGSANSSQNDNNGSSNNGNGDNNTRRHRHRRPAENTAEHATEHTAAGAMPDFGHVFRASMGHTAAAAEANAADFDGDDNQIWEVDSDEAEEIEEVRARMFC</sequence>
<reference evidence="1 2" key="1">
    <citation type="journal article" date="2021" name="Nat. Commun.">
        <title>Genetic determinants of endophytism in the Arabidopsis root mycobiome.</title>
        <authorList>
            <person name="Mesny F."/>
            <person name="Miyauchi S."/>
            <person name="Thiergart T."/>
            <person name="Pickel B."/>
            <person name="Atanasova L."/>
            <person name="Karlsson M."/>
            <person name="Huettel B."/>
            <person name="Barry K.W."/>
            <person name="Haridas S."/>
            <person name="Chen C."/>
            <person name="Bauer D."/>
            <person name="Andreopoulos W."/>
            <person name="Pangilinan J."/>
            <person name="LaButti K."/>
            <person name="Riley R."/>
            <person name="Lipzen A."/>
            <person name="Clum A."/>
            <person name="Drula E."/>
            <person name="Henrissat B."/>
            <person name="Kohler A."/>
            <person name="Grigoriev I.V."/>
            <person name="Martin F.M."/>
            <person name="Hacquard S."/>
        </authorList>
    </citation>
    <scope>NUCLEOTIDE SEQUENCE [LARGE SCALE GENOMIC DNA]</scope>
    <source>
        <strain evidence="1 2">MPI-SDFR-AT-0079</strain>
    </source>
</reference>
<organism evidence="1 2">
    <name type="scientific">Chaetomium tenue</name>
    <dbReference type="NCBI Taxonomy" id="1854479"/>
    <lineage>
        <taxon>Eukaryota</taxon>
        <taxon>Fungi</taxon>
        <taxon>Dikarya</taxon>
        <taxon>Ascomycota</taxon>
        <taxon>Pezizomycotina</taxon>
        <taxon>Sordariomycetes</taxon>
        <taxon>Sordariomycetidae</taxon>
        <taxon>Sordariales</taxon>
        <taxon>Chaetomiaceae</taxon>
        <taxon>Chaetomium</taxon>
    </lineage>
</organism>